<dbReference type="FunFam" id="3.20.20.140:FF:000005">
    <property type="entry name" value="TatD family hydrolase"/>
    <property type="match status" value="1"/>
</dbReference>
<keyword evidence="2" id="KW-0378">Hydrolase</keyword>
<gene>
    <name evidence="4" type="ORF">BLA55_01580</name>
</gene>
<dbReference type="EMBL" id="CP017813">
    <property type="protein sequence ID" value="APJ38360.1"/>
    <property type="molecule type" value="Genomic_DNA"/>
</dbReference>
<organism evidence="4 5">
    <name type="scientific">Mycoplasmopsis pullorum</name>
    <dbReference type="NCBI Taxonomy" id="48003"/>
    <lineage>
        <taxon>Bacteria</taxon>
        <taxon>Bacillati</taxon>
        <taxon>Mycoplasmatota</taxon>
        <taxon>Mycoplasmoidales</taxon>
        <taxon>Metamycoplasmataceae</taxon>
        <taxon>Mycoplasmopsis</taxon>
    </lineage>
</organism>
<feature type="binding site" evidence="3">
    <location>
        <position position="136"/>
    </location>
    <ligand>
        <name>a divalent metal cation</name>
        <dbReference type="ChEBI" id="CHEBI:60240"/>
        <label>2</label>
    </ligand>
</feature>
<dbReference type="AlphaFoldDB" id="A0A1L4FRX2"/>
<dbReference type="RefSeq" id="WP_073372363.1">
    <property type="nucleotide sequence ID" value="NZ_CP017813.1"/>
</dbReference>
<feature type="binding site" evidence="3">
    <location>
        <position position="14"/>
    </location>
    <ligand>
        <name>a divalent metal cation</name>
        <dbReference type="ChEBI" id="CHEBI:60240"/>
        <label>1</label>
    </ligand>
</feature>
<dbReference type="InterPro" id="IPR001130">
    <property type="entry name" value="TatD-like"/>
</dbReference>
<evidence type="ECO:0000256" key="1">
    <source>
        <dbReference type="ARBA" id="ARBA00022723"/>
    </source>
</evidence>
<dbReference type="PIRSF" id="PIRSF005902">
    <property type="entry name" value="DNase_TatD"/>
    <property type="match status" value="1"/>
</dbReference>
<dbReference type="PANTHER" id="PTHR46124:SF2">
    <property type="entry name" value="D-AMINOACYL-TRNA DEACYLASE"/>
    <property type="match status" value="1"/>
</dbReference>
<dbReference type="OrthoDB" id="9810005at2"/>
<dbReference type="Pfam" id="PF01026">
    <property type="entry name" value="TatD_DNase"/>
    <property type="match status" value="1"/>
</dbReference>
<feature type="binding site" evidence="3">
    <location>
        <position position="164"/>
    </location>
    <ligand>
        <name>a divalent metal cation</name>
        <dbReference type="ChEBI" id="CHEBI:60240"/>
        <label>2</label>
    </ligand>
</feature>
<evidence type="ECO:0000313" key="5">
    <source>
        <dbReference type="Proteomes" id="UP000184322"/>
    </source>
</evidence>
<dbReference type="Proteomes" id="UP000184322">
    <property type="component" value="Chromosome"/>
</dbReference>
<feature type="binding site" evidence="3">
    <location>
        <position position="99"/>
    </location>
    <ligand>
        <name>a divalent metal cation</name>
        <dbReference type="ChEBI" id="CHEBI:60240"/>
        <label>1</label>
    </ligand>
</feature>
<keyword evidence="5" id="KW-1185">Reference proteome</keyword>
<dbReference type="InterPro" id="IPR018228">
    <property type="entry name" value="DNase_TatD-rel_CS"/>
</dbReference>
<dbReference type="KEGG" id="mpul:BLA55_01580"/>
<evidence type="ECO:0000313" key="4">
    <source>
        <dbReference type="EMBL" id="APJ38360.1"/>
    </source>
</evidence>
<feature type="binding site" evidence="3">
    <location>
        <position position="12"/>
    </location>
    <ligand>
        <name>a divalent metal cation</name>
        <dbReference type="ChEBI" id="CHEBI:60240"/>
        <label>1</label>
    </ligand>
</feature>
<evidence type="ECO:0000256" key="3">
    <source>
        <dbReference type="PIRSR" id="PIRSR005902-1"/>
    </source>
</evidence>
<dbReference type="InterPro" id="IPR032466">
    <property type="entry name" value="Metal_Hydrolase"/>
</dbReference>
<dbReference type="CDD" id="cd01310">
    <property type="entry name" value="TatD_DNAse"/>
    <property type="match status" value="1"/>
</dbReference>
<evidence type="ECO:0000256" key="2">
    <source>
        <dbReference type="ARBA" id="ARBA00022801"/>
    </source>
</evidence>
<proteinExistence type="predicted"/>
<dbReference type="GO" id="GO:0016788">
    <property type="term" value="F:hydrolase activity, acting on ester bonds"/>
    <property type="evidence" value="ECO:0007669"/>
    <property type="project" value="InterPro"/>
</dbReference>
<keyword evidence="1 3" id="KW-0479">Metal-binding</keyword>
<name>A0A1L4FRX2_9BACT</name>
<dbReference type="Gene3D" id="3.20.20.140">
    <property type="entry name" value="Metal-dependent hydrolases"/>
    <property type="match status" value="1"/>
</dbReference>
<accession>A0A1L4FRX2</accession>
<dbReference type="STRING" id="48003.BLA55_01580"/>
<dbReference type="PANTHER" id="PTHR46124">
    <property type="entry name" value="D-AMINOACYL-TRNA DEACYLASE"/>
    <property type="match status" value="1"/>
</dbReference>
<protein>
    <submittedName>
        <fullName evidence="4">Deoxyribonuclease</fullName>
    </submittedName>
</protein>
<reference evidence="5" key="1">
    <citation type="submission" date="2016-10" db="EMBL/GenBank/DDBJ databases">
        <authorList>
            <person name="Beylefeld A."/>
            <person name="Abolnik C."/>
        </authorList>
    </citation>
    <scope>NUCLEOTIDE SEQUENCE [LARGE SCALE GENOMIC DNA]</scope>
    <source>
        <strain evidence="5">B359_6</strain>
    </source>
</reference>
<feature type="binding site" evidence="3">
    <location>
        <position position="214"/>
    </location>
    <ligand>
        <name>a divalent metal cation</name>
        <dbReference type="ChEBI" id="CHEBI:60240"/>
        <label>1</label>
    </ligand>
</feature>
<dbReference type="PROSITE" id="PS01091">
    <property type="entry name" value="TATD_3"/>
    <property type="match status" value="1"/>
</dbReference>
<dbReference type="SUPFAM" id="SSF51556">
    <property type="entry name" value="Metallo-dependent hydrolases"/>
    <property type="match status" value="1"/>
</dbReference>
<sequence>MSKKRSNFIDAHNHLVYTYYDPIHVDWIIEQMVANNIEFMILNGGHSKENKQILEIAQKFDHLNMIKPVIGIHPEDCQGANDFERYEHLINDKVVGIGEIGLDYYYEDAATKEDQLASFENQLKLAQKLNLPVVIHIRDKENEWNAYADVYNLLKKYPVKHMLHTYSGNLEWTQKFIELDSYFSFSGTVTYGSNQQGRDVIKIVPLNRILVETDAPYLRPHPYANEKNEPNKVIFTTYYIAGLLGLGMDKFVAKINSNLRELFKLK</sequence>
<dbReference type="GO" id="GO:0046872">
    <property type="term" value="F:metal ion binding"/>
    <property type="evidence" value="ECO:0007669"/>
    <property type="project" value="UniProtKB-KW"/>
</dbReference>